<evidence type="ECO:0000313" key="8">
    <source>
        <dbReference type="Proteomes" id="UP000244811"/>
    </source>
</evidence>
<dbReference type="PROSITE" id="PS50103">
    <property type="entry name" value="ZF_C3H1"/>
    <property type="match status" value="2"/>
</dbReference>
<gene>
    <name evidence="7" type="ORF">MACK_000686</name>
</gene>
<dbReference type="Gene3D" id="3.30.1370.210">
    <property type="match status" value="1"/>
</dbReference>
<feature type="compositionally biased region" description="Polar residues" evidence="5">
    <location>
        <begin position="210"/>
        <end position="238"/>
    </location>
</feature>
<organism evidence="7 8">
    <name type="scientific">Theileria orientalis</name>
    <dbReference type="NCBI Taxonomy" id="68886"/>
    <lineage>
        <taxon>Eukaryota</taxon>
        <taxon>Sar</taxon>
        <taxon>Alveolata</taxon>
        <taxon>Apicomplexa</taxon>
        <taxon>Aconoidasida</taxon>
        <taxon>Piroplasmida</taxon>
        <taxon>Theileriidae</taxon>
        <taxon>Theileria</taxon>
    </lineage>
</organism>
<evidence type="ECO:0000256" key="2">
    <source>
        <dbReference type="ARBA" id="ARBA00022771"/>
    </source>
</evidence>
<feature type="compositionally biased region" description="Low complexity" evidence="5">
    <location>
        <begin position="240"/>
        <end position="253"/>
    </location>
</feature>
<dbReference type="InterPro" id="IPR000571">
    <property type="entry name" value="Znf_CCCH"/>
</dbReference>
<keyword evidence="1 4" id="KW-0479">Metal-binding</keyword>
<keyword evidence="3 4" id="KW-0862">Zinc</keyword>
<evidence type="ECO:0000256" key="5">
    <source>
        <dbReference type="SAM" id="MobiDB-lite"/>
    </source>
</evidence>
<dbReference type="Proteomes" id="UP000244811">
    <property type="component" value="Chromosome 1"/>
</dbReference>
<feature type="domain" description="C3H1-type" evidence="6">
    <location>
        <begin position="11"/>
        <end position="39"/>
    </location>
</feature>
<accession>A0A976MAA1</accession>
<dbReference type="PANTHER" id="PTHR14493">
    <property type="entry name" value="UNKEMPT FAMILY MEMBER"/>
    <property type="match status" value="1"/>
</dbReference>
<feature type="zinc finger region" description="C3H1-type" evidence="4">
    <location>
        <begin position="11"/>
        <end position="39"/>
    </location>
</feature>
<dbReference type="SMART" id="SM00356">
    <property type="entry name" value="ZnF_C3H1"/>
    <property type="match status" value="3"/>
</dbReference>
<protein>
    <recommendedName>
        <fullName evidence="6">C3H1-type domain-containing protein</fullName>
    </recommendedName>
</protein>
<feature type="compositionally biased region" description="Basic and acidic residues" evidence="5">
    <location>
        <begin position="179"/>
        <end position="188"/>
    </location>
</feature>
<name>A0A976MAA1_THEOR</name>
<feature type="domain" description="C3H1-type" evidence="6">
    <location>
        <begin position="60"/>
        <end position="90"/>
    </location>
</feature>
<evidence type="ECO:0000259" key="6">
    <source>
        <dbReference type="PROSITE" id="PS50103"/>
    </source>
</evidence>
<dbReference type="PANTHER" id="PTHR14493:SF50">
    <property type="entry name" value="RING FINGER PROTEIN UNKEMPT"/>
    <property type="match status" value="1"/>
</dbReference>
<dbReference type="InterPro" id="IPR045234">
    <property type="entry name" value="Unkempt-like"/>
</dbReference>
<sequence>MPILSEEDLERFRTKVCTLASSLKCDFGVERCNYSHNLYWARRCPFYLRDSSILRYIPHVCPDVELGEGTTVLRNSCPRGNNCSFAHSYEEIHYHPLVYKTQVCKDYRLGKCKTYYCHLVHGLAEYRVPKEYVLPRKAGLDIPPFSHVKMVDNIRSISTGNASVGCFQRGKSSIQSVDKSARGDKDMVDPSNLKEWAPLKSNDREHNMEINGNRNSNGVNGLYKSSNGSTNNLVNGSTNGIGNNQKNSISSQNSRKHDEESLRSIKSLDVAEKTDESIYDWYKLIATTKVDYHENENGLNEMDKNYSILKIYDRHLQSSLNEFNQLNIYNNEINSYNGHFEDDLNSYETDKRNESLVRRNVNMWNDSNTKKIIESNNALGTVSSIIESNDSGIATVPSILEDSYRSYDDVFQASDLASSINSINGDEVYVKILKQCELIKKNTKPYVENKINWTQVVDDCRKLLDIVIEAKKVSQEKSK</sequence>
<reference evidence="7" key="1">
    <citation type="submission" date="2022-07" db="EMBL/GenBank/DDBJ databases">
        <title>Evaluation of T. orientalis genome assembly methods using nanopore sequencing and analysis of variation between genomes.</title>
        <authorList>
            <person name="Yam J."/>
            <person name="Micallef M.L."/>
            <person name="Liu M."/>
            <person name="Djordjevic S.P."/>
            <person name="Bogema D.R."/>
            <person name="Jenkins C."/>
        </authorList>
    </citation>
    <scope>NUCLEOTIDE SEQUENCE</scope>
    <source>
        <strain evidence="7">Goon Nure</strain>
    </source>
</reference>
<keyword evidence="2 4" id="KW-0863">Zinc-finger</keyword>
<evidence type="ECO:0000313" key="7">
    <source>
        <dbReference type="EMBL" id="UKK00612.2"/>
    </source>
</evidence>
<evidence type="ECO:0000256" key="4">
    <source>
        <dbReference type="PROSITE-ProRule" id="PRU00723"/>
    </source>
</evidence>
<evidence type="ECO:0000256" key="3">
    <source>
        <dbReference type="ARBA" id="ARBA00022833"/>
    </source>
</evidence>
<dbReference type="EMBL" id="CP056069">
    <property type="protein sequence ID" value="UKK00612.2"/>
    <property type="molecule type" value="Genomic_DNA"/>
</dbReference>
<proteinExistence type="predicted"/>
<dbReference type="AlphaFoldDB" id="A0A976MAA1"/>
<feature type="region of interest" description="Disordered" evidence="5">
    <location>
        <begin position="175"/>
        <end position="262"/>
    </location>
</feature>
<evidence type="ECO:0000256" key="1">
    <source>
        <dbReference type="ARBA" id="ARBA00022723"/>
    </source>
</evidence>
<feature type="zinc finger region" description="C3H1-type" evidence="4">
    <location>
        <begin position="60"/>
        <end position="90"/>
    </location>
</feature>
<dbReference type="GO" id="GO:0008270">
    <property type="term" value="F:zinc ion binding"/>
    <property type="evidence" value="ECO:0007669"/>
    <property type="project" value="UniProtKB-KW"/>
</dbReference>